<organism evidence="4 5">
    <name type="scientific">Capsicum annuum</name>
    <name type="common">Capsicum pepper</name>
    <dbReference type="NCBI Taxonomy" id="4072"/>
    <lineage>
        <taxon>Eukaryota</taxon>
        <taxon>Viridiplantae</taxon>
        <taxon>Streptophyta</taxon>
        <taxon>Embryophyta</taxon>
        <taxon>Tracheophyta</taxon>
        <taxon>Spermatophyta</taxon>
        <taxon>Magnoliopsida</taxon>
        <taxon>eudicotyledons</taxon>
        <taxon>Gunneridae</taxon>
        <taxon>Pentapetalae</taxon>
        <taxon>asterids</taxon>
        <taxon>lamiids</taxon>
        <taxon>Solanales</taxon>
        <taxon>Solanaceae</taxon>
        <taxon>Solanoideae</taxon>
        <taxon>Capsiceae</taxon>
        <taxon>Capsicum</taxon>
    </lineage>
</organism>
<evidence type="ECO:0000313" key="4">
    <source>
        <dbReference type="EMBL" id="PHT80891.1"/>
    </source>
</evidence>
<feature type="region of interest" description="Disordered" evidence="2">
    <location>
        <begin position="689"/>
        <end position="731"/>
    </location>
</feature>
<proteinExistence type="predicted"/>
<name>A0A1U8GTQ8_CAPAN</name>
<dbReference type="OMA" id="TVLEAWH"/>
<dbReference type="Pfam" id="PF10650">
    <property type="entry name" value="zf-C3H1"/>
    <property type="match status" value="1"/>
</dbReference>
<dbReference type="InterPro" id="IPR019607">
    <property type="entry name" value="Putative_zinc-finger_domain"/>
</dbReference>
<evidence type="ECO:0000259" key="3">
    <source>
        <dbReference type="Pfam" id="PF10650"/>
    </source>
</evidence>
<feature type="compositionally biased region" description="Polar residues" evidence="2">
    <location>
        <begin position="714"/>
        <end position="731"/>
    </location>
</feature>
<feature type="region of interest" description="Disordered" evidence="2">
    <location>
        <begin position="1"/>
        <end position="69"/>
    </location>
</feature>
<feature type="domain" description="Putative zinc-finger" evidence="3">
    <location>
        <begin position="939"/>
        <end position="959"/>
    </location>
</feature>
<dbReference type="InterPro" id="IPR011990">
    <property type="entry name" value="TPR-like_helical_dom_sf"/>
</dbReference>
<dbReference type="InterPro" id="IPR039278">
    <property type="entry name" value="Red1"/>
</dbReference>
<evidence type="ECO:0000313" key="5">
    <source>
        <dbReference type="Proteomes" id="UP000222542"/>
    </source>
</evidence>
<dbReference type="Proteomes" id="UP000222542">
    <property type="component" value="Unassembled WGS sequence"/>
</dbReference>
<keyword evidence="1" id="KW-0175">Coiled coil</keyword>
<feature type="coiled-coil region" evidence="1">
    <location>
        <begin position="1102"/>
        <end position="1129"/>
    </location>
</feature>
<keyword evidence="5" id="KW-1185">Reference proteome</keyword>
<feature type="region of interest" description="Disordered" evidence="2">
    <location>
        <begin position="329"/>
        <end position="349"/>
    </location>
</feature>
<feature type="region of interest" description="Disordered" evidence="2">
    <location>
        <begin position="432"/>
        <end position="459"/>
    </location>
</feature>
<dbReference type="SUPFAM" id="SSF48452">
    <property type="entry name" value="TPR-like"/>
    <property type="match status" value="1"/>
</dbReference>
<feature type="region of interest" description="Disordered" evidence="2">
    <location>
        <begin position="82"/>
        <end position="114"/>
    </location>
</feature>
<feature type="compositionally biased region" description="Basic and acidic residues" evidence="2">
    <location>
        <begin position="1"/>
        <end position="21"/>
    </location>
</feature>
<dbReference type="GO" id="GO:0005634">
    <property type="term" value="C:nucleus"/>
    <property type="evidence" value="ECO:0000318"/>
    <property type="project" value="GO_Central"/>
</dbReference>
<gene>
    <name evidence="4" type="ORF">T459_13906</name>
</gene>
<dbReference type="PANTHER" id="PTHR21563">
    <property type="entry name" value="ZINC FINGER C3H1 DOMAIN-CONTAINING PROTEIN"/>
    <property type="match status" value="1"/>
</dbReference>
<feature type="compositionally biased region" description="Basic and acidic residues" evidence="2">
    <location>
        <begin position="689"/>
        <end position="713"/>
    </location>
</feature>
<feature type="compositionally biased region" description="Polar residues" evidence="2">
    <location>
        <begin position="441"/>
        <end position="452"/>
    </location>
</feature>
<dbReference type="Gramene" id="PHT80891">
    <property type="protein sequence ID" value="PHT80891"/>
    <property type="gene ID" value="T459_13906"/>
</dbReference>
<comment type="caution">
    <text evidence="4">The sequence shown here is derived from an EMBL/GenBank/DDBJ whole genome shotgun (WGS) entry which is preliminary data.</text>
</comment>
<reference evidence="4 5" key="2">
    <citation type="journal article" date="2017" name="Genome Biol.">
        <title>New reference genome sequences of hot pepper reveal the massive evolution of plant disease-resistance genes by retroduplication.</title>
        <authorList>
            <person name="Kim S."/>
            <person name="Park J."/>
            <person name="Yeom S.I."/>
            <person name="Kim Y.M."/>
            <person name="Seo E."/>
            <person name="Kim K.T."/>
            <person name="Kim M.S."/>
            <person name="Lee J.M."/>
            <person name="Cheong K."/>
            <person name="Shin H.S."/>
            <person name="Kim S.B."/>
            <person name="Han K."/>
            <person name="Lee J."/>
            <person name="Park M."/>
            <person name="Lee H.A."/>
            <person name="Lee H.Y."/>
            <person name="Lee Y."/>
            <person name="Oh S."/>
            <person name="Lee J.H."/>
            <person name="Choi E."/>
            <person name="Choi E."/>
            <person name="Lee S.E."/>
            <person name="Jeon J."/>
            <person name="Kim H."/>
            <person name="Choi G."/>
            <person name="Song H."/>
            <person name="Lee J."/>
            <person name="Lee S.C."/>
            <person name="Kwon J.K."/>
            <person name="Lee H.Y."/>
            <person name="Koo N."/>
            <person name="Hong Y."/>
            <person name="Kim R.W."/>
            <person name="Kang W.H."/>
            <person name="Huh J.H."/>
            <person name="Kang B.C."/>
            <person name="Yang T.J."/>
            <person name="Lee Y.H."/>
            <person name="Bennetzen J.L."/>
            <person name="Choi D."/>
        </authorList>
    </citation>
    <scope>NUCLEOTIDE SEQUENCE [LARGE SCALE GENOMIC DNA]</scope>
    <source>
        <strain evidence="5">cv. CM334</strain>
    </source>
</reference>
<dbReference type="EMBL" id="AYRZ02000005">
    <property type="protein sequence ID" value="PHT80891.1"/>
    <property type="molecule type" value="Genomic_DNA"/>
</dbReference>
<protein>
    <recommendedName>
        <fullName evidence="3">Putative zinc-finger domain-containing protein</fullName>
    </recommendedName>
</protein>
<reference evidence="4 5" key="1">
    <citation type="journal article" date="2014" name="Nat. Genet.">
        <title>Genome sequence of the hot pepper provides insights into the evolution of pungency in Capsicum species.</title>
        <authorList>
            <person name="Kim S."/>
            <person name="Park M."/>
            <person name="Yeom S.I."/>
            <person name="Kim Y.M."/>
            <person name="Lee J.M."/>
            <person name="Lee H.A."/>
            <person name="Seo E."/>
            <person name="Choi J."/>
            <person name="Cheong K."/>
            <person name="Kim K.T."/>
            <person name="Jung K."/>
            <person name="Lee G.W."/>
            <person name="Oh S.K."/>
            <person name="Bae C."/>
            <person name="Kim S.B."/>
            <person name="Lee H.Y."/>
            <person name="Kim S.Y."/>
            <person name="Kim M.S."/>
            <person name="Kang B.C."/>
            <person name="Jo Y.D."/>
            <person name="Yang H.B."/>
            <person name="Jeong H.J."/>
            <person name="Kang W.H."/>
            <person name="Kwon J.K."/>
            <person name="Shin C."/>
            <person name="Lim J.Y."/>
            <person name="Park J.H."/>
            <person name="Huh J.H."/>
            <person name="Kim J.S."/>
            <person name="Kim B.D."/>
            <person name="Cohen O."/>
            <person name="Paran I."/>
            <person name="Suh M.C."/>
            <person name="Lee S.B."/>
            <person name="Kim Y.K."/>
            <person name="Shin Y."/>
            <person name="Noh S.J."/>
            <person name="Park J."/>
            <person name="Seo Y.S."/>
            <person name="Kwon S.Y."/>
            <person name="Kim H.A."/>
            <person name="Park J.M."/>
            <person name="Kim H.J."/>
            <person name="Choi S.B."/>
            <person name="Bosland P.W."/>
            <person name="Reeves G."/>
            <person name="Jo S.H."/>
            <person name="Lee B.W."/>
            <person name="Cho H.T."/>
            <person name="Choi H.S."/>
            <person name="Lee M.S."/>
            <person name="Yu Y."/>
            <person name="Do Choi Y."/>
            <person name="Park B.S."/>
            <person name="van Deynze A."/>
            <person name="Ashrafi H."/>
            <person name="Hill T."/>
            <person name="Kim W.T."/>
            <person name="Pai H.S."/>
            <person name="Ahn H.K."/>
            <person name="Yeam I."/>
            <person name="Giovannoni J.J."/>
            <person name="Rose J.K."/>
            <person name="Sorensen I."/>
            <person name="Lee S.J."/>
            <person name="Kim R.W."/>
            <person name="Choi I.Y."/>
            <person name="Choi B.S."/>
            <person name="Lim J.S."/>
            <person name="Lee Y.H."/>
            <person name="Choi D."/>
        </authorList>
    </citation>
    <scope>NUCLEOTIDE SEQUENCE [LARGE SCALE GENOMIC DNA]</scope>
    <source>
        <strain evidence="5">cv. CM334</strain>
    </source>
</reference>
<dbReference type="STRING" id="4072.A0A1U8GTQ8"/>
<feature type="region of interest" description="Disordered" evidence="2">
    <location>
        <begin position="382"/>
        <end position="404"/>
    </location>
</feature>
<feature type="compositionally biased region" description="Low complexity" evidence="2">
    <location>
        <begin position="384"/>
        <end position="401"/>
    </location>
</feature>
<evidence type="ECO:0000256" key="2">
    <source>
        <dbReference type="SAM" id="MobiDB-lite"/>
    </source>
</evidence>
<evidence type="ECO:0000256" key="1">
    <source>
        <dbReference type="SAM" id="Coils"/>
    </source>
</evidence>
<dbReference type="PANTHER" id="PTHR21563:SF3">
    <property type="entry name" value="ZINC FINGER C3H1 DOMAIN-CONTAINING PROTEIN"/>
    <property type="match status" value="1"/>
</dbReference>
<sequence>MAKIDQHKDHSVEKSTEEGRGRGNSSGSKEEGELSASENDDQSDCFPDQLTSSDAAPLDQHVHIDTMNENFQDTQAGLTSYFAEKNTSSSKKGCSIDVPSRNSQESAHLKSSKKSREHFVPFLISFSDDSGSDCENSGQKKISASKNRTLAADKFIKPPAPAPRRPQKSQKITRNVAKMPNKEAHKVSSLLTKPNGGTYGNAAHMHSLRKFNNSNMVATFDHGKRTNVHMNSSKLHDLRQLIALRENQLNLERLQNTKQLTSASHRDANFVNKRNLVVRASRETTHDNLQGLKEPDKKRQKIVSPNPSWGFSNSQEMMSVVIGSEKCAIKDSNHPQPTDHSSHGEKYPSCSVITGQLKQKEYQGSSSSTNPSLTLKDGIDAARNHNQSSSNSSKEVASKAANKLDKAKHATELCSQYNQPLLQQKVSSGLAGVNVPEKSDTNLVRSNENTQKPAPDSNIIAASTHGAGSNARANVRKISLNFPSFWNCYDEPNISGSSSIDLQSLLNLEELQDKELEEAQECRRKCEIEERNALKSYRKAQRALLEANARCSHLYSRREQYSSQLRELMMGNPNLLLSCGSPDQIGIRLDSSPAISDVNLHLIPNSSCAVQSTFDLNNQQRSNLNVHPNNVALQNVSSVQEHYNLASDPCSEPDCFTFKPHNEDNGANDMCSPSEDFNTSQNEDEGRFLFEDKSPENHLDYQGKEKSRADMDKNTNNASEGQSAMNSSQDSLLLEASLRSQLFERLRMRTLRQKESPQESLDAVTEGRTENNEVVGRVATDDRLCSDSERENEPQQGFNLQGRDMMSTMFKMPTEVDQPCNNEKFGSDSASPSSYICLDNCITPGNDKSQFASSVTFSYPILKSAILDFKVSDSMDLLKLQSRNSIVQTSHDQGEDNFGSSTTPSISSSVSVEAASLDLIGSKSGSYSCNFTIDPLWPLCIFELRGKCNNPECSMQHVRDYSSGSRMKVPVDTDDKVGSPAQGQISSAKTTLTKSLDCLNLAPPTYLVGLDVLKADLQSCKSIPSHEYSQLWVKCFSLSIVLSSQLPTALPSDELLFYGANARVEVQGGWNRQSLYFQSRNGSSGLSKELFAADDQIVEMALLNLNQEANKLKGRLKALELLAQALEANPTSAVVWIVYLLLYYSSQKSIGKDDMFKYAVDHIECSYELWLLYINSRTQLDERLAAYDAALLALCRHASASDRNALFASAGILDIFLQMMNCLCMSGNIATAIDKITELRPTEEKSDSPLRPSLPGILKCLTISDKCVFWVCCVYLVVYRRLPINVLQRFEYQKEISSIDWPSTDLTFDEKQRAVSLMELAVDSLALFIDREALEDEANLRAAHLFAVNHVRCAMVLKGLDCSRSLLENYVTLYPLCLELVLMLARAEYDFADGSFEGFEDALANWFDEVPGVQCIWNQYVQCALQDRKRDFVEELMARWFQYSWKHRYSQNSCLDPVDGDSSKSLPQSASVSDVAALFSNSSPNDIVFGMLNCSIYKLLQNDYAEAQLAVDRALEAASAESYNHCVRERLLFRHAENLHNDWQVLRLLSGYLADKRASNTSEPLSREFLQRIKKPRVRQLVGKLLCPVSLEPSMLNTVLEAWYGPSLLPEKKLTNFVDMVESLMAILPSNHHLAICVCKQLTRTSSPANASDGVFFWGSSLLINALFQAVPVAPEYVWVEAADILHDLTGSRSLSISFLKRALSIYPFSTMLWKSYINFSEAEGDSGSVKEAAMAKGIKLQ</sequence>
<dbReference type="OrthoDB" id="1922977at2759"/>
<accession>A0A1U8GTQ8</accession>
<feature type="region of interest" description="Disordered" evidence="2">
    <location>
        <begin position="285"/>
        <end position="310"/>
    </location>
</feature>